<dbReference type="RefSeq" id="WP_027590780.1">
    <property type="nucleotide sequence ID" value="NZ_FMUP01000006.1"/>
</dbReference>
<dbReference type="Proteomes" id="UP000030980">
    <property type="component" value="Unassembled WGS sequence"/>
</dbReference>
<name>A0A0B3BVJ3_9PSED</name>
<keyword evidence="4" id="KW-0131">Cell cycle</keyword>
<proteinExistence type="inferred from homology"/>
<evidence type="ECO:0000256" key="2">
    <source>
        <dbReference type="ARBA" id="ARBA00023054"/>
    </source>
</evidence>
<evidence type="ECO:0000313" key="3">
    <source>
        <dbReference type="EMBL" id="KHO65091.1"/>
    </source>
</evidence>
<comment type="similarity">
    <text evidence="1">Belongs to the ZapA family. Type 1 subfamily.</text>
</comment>
<keyword evidence="2" id="KW-0175">Coiled coil</keyword>
<dbReference type="STRING" id="706570.PT85_08650"/>
<evidence type="ECO:0000313" key="4">
    <source>
        <dbReference type="EMBL" id="SIQ41507.1"/>
    </source>
</evidence>
<dbReference type="OrthoDB" id="6904039at2"/>
<dbReference type="InterPro" id="IPR007838">
    <property type="entry name" value="Cell_div_ZapA-like"/>
</dbReference>
<evidence type="ECO:0000313" key="5">
    <source>
        <dbReference type="Proteomes" id="UP000030980"/>
    </source>
</evidence>
<reference evidence="4 6" key="2">
    <citation type="submission" date="2017-01" db="EMBL/GenBank/DDBJ databases">
        <authorList>
            <person name="Mah S.A."/>
            <person name="Swanson W.J."/>
            <person name="Moy G.W."/>
            <person name="Vacquier V.D."/>
        </authorList>
    </citation>
    <scope>NUCLEOTIDE SEQUENCE [LARGE SCALE GENOMIC DNA]</scope>
    <source>
        <strain evidence="4 6">ATCC 29606</strain>
    </source>
</reference>
<dbReference type="SUPFAM" id="SSF102829">
    <property type="entry name" value="Cell division protein ZapA-like"/>
    <property type="match status" value="1"/>
</dbReference>
<dbReference type="EMBL" id="JTAK01000003">
    <property type="protein sequence ID" value="KHO65091.1"/>
    <property type="molecule type" value="Genomic_DNA"/>
</dbReference>
<sequence length="101" mass="11286">MNSDNAVSVLSFFGRDYALKAPSGKQKLLEESAALLRAHIADIQQKRPAMRSDELLLLAALSVCSAHLEMQEQHRQQLESVEQRLMATRDRIQLQLDLAAG</sequence>
<dbReference type="InterPro" id="IPR036192">
    <property type="entry name" value="Cell_div_ZapA-like_sf"/>
</dbReference>
<protein>
    <submittedName>
        <fullName evidence="4">Cell division protein ZapA, inhibits GTPase activity of FtsZ</fullName>
    </submittedName>
</protein>
<dbReference type="AlphaFoldDB" id="A0A0B3BVJ3"/>
<dbReference type="Pfam" id="PF05164">
    <property type="entry name" value="ZapA"/>
    <property type="match status" value="1"/>
</dbReference>
<dbReference type="Proteomes" id="UP000186079">
    <property type="component" value="Unassembled WGS sequence"/>
</dbReference>
<organism evidence="3 5">
    <name type="scientific">Pseudomonas flexibilis</name>
    <dbReference type="NCBI Taxonomy" id="706570"/>
    <lineage>
        <taxon>Bacteria</taxon>
        <taxon>Pseudomonadati</taxon>
        <taxon>Pseudomonadota</taxon>
        <taxon>Gammaproteobacteria</taxon>
        <taxon>Pseudomonadales</taxon>
        <taxon>Pseudomonadaceae</taxon>
        <taxon>Pseudomonas</taxon>
    </lineage>
</organism>
<dbReference type="GO" id="GO:0051301">
    <property type="term" value="P:cell division"/>
    <property type="evidence" value="ECO:0007669"/>
    <property type="project" value="UniProtKB-KW"/>
</dbReference>
<accession>A0A0B3BVJ3</accession>
<gene>
    <name evidence="3" type="ORF">PT85_08650</name>
    <name evidence="4" type="ORF">SAMN05421672_10649</name>
</gene>
<keyword evidence="5" id="KW-1185">Reference proteome</keyword>
<reference evidence="3 5" key="1">
    <citation type="submission" date="2014-11" db="EMBL/GenBank/DDBJ databases">
        <title>Genome sequence of Pseudomonas tuomuerensis JCM 14085.</title>
        <authorList>
            <person name="Shin S.-K."/>
            <person name="Yi H."/>
        </authorList>
    </citation>
    <scope>NUCLEOTIDE SEQUENCE [LARGE SCALE GENOMIC DNA]</scope>
    <source>
        <strain evidence="3 5">JCM 14085</strain>
    </source>
</reference>
<keyword evidence="4" id="KW-0132">Cell division</keyword>
<evidence type="ECO:0000256" key="1">
    <source>
        <dbReference type="ARBA" id="ARBA00010074"/>
    </source>
</evidence>
<evidence type="ECO:0000313" key="6">
    <source>
        <dbReference type="Proteomes" id="UP000186079"/>
    </source>
</evidence>
<dbReference type="EMBL" id="FTMC01000006">
    <property type="protein sequence ID" value="SIQ41507.1"/>
    <property type="molecule type" value="Genomic_DNA"/>
</dbReference>